<dbReference type="InterPro" id="IPR011990">
    <property type="entry name" value="TPR-like_helical_dom_sf"/>
</dbReference>
<reference evidence="2" key="1">
    <citation type="submission" date="2022-11" db="UniProtKB">
        <authorList>
            <consortium name="WormBaseParasite"/>
        </authorList>
    </citation>
    <scope>IDENTIFICATION</scope>
</reference>
<dbReference type="AlphaFoldDB" id="A0A914QZ69"/>
<accession>A0A914QZ69</accession>
<keyword evidence="1" id="KW-1185">Reference proteome</keyword>
<evidence type="ECO:0000313" key="2">
    <source>
        <dbReference type="WBParaSite" id="PDA_v2.g4361.t1"/>
    </source>
</evidence>
<evidence type="ECO:0000313" key="1">
    <source>
        <dbReference type="Proteomes" id="UP000887578"/>
    </source>
</evidence>
<organism evidence="1 2">
    <name type="scientific">Panagrolaimus davidi</name>
    <dbReference type="NCBI Taxonomy" id="227884"/>
    <lineage>
        <taxon>Eukaryota</taxon>
        <taxon>Metazoa</taxon>
        <taxon>Ecdysozoa</taxon>
        <taxon>Nematoda</taxon>
        <taxon>Chromadorea</taxon>
        <taxon>Rhabditida</taxon>
        <taxon>Tylenchina</taxon>
        <taxon>Panagrolaimomorpha</taxon>
        <taxon>Panagrolaimoidea</taxon>
        <taxon>Panagrolaimidae</taxon>
        <taxon>Panagrolaimus</taxon>
    </lineage>
</organism>
<name>A0A914QZ69_9BILA</name>
<dbReference type="WBParaSite" id="PDA_v2.g4361.t1">
    <property type="protein sequence ID" value="PDA_v2.g4361.t1"/>
    <property type="gene ID" value="PDA_v2.g4361"/>
</dbReference>
<proteinExistence type="predicted"/>
<protein>
    <submittedName>
        <fullName evidence="2">Uncharacterized protein</fullName>
    </submittedName>
</protein>
<dbReference type="Gene3D" id="1.25.40.10">
    <property type="entry name" value="Tetratricopeptide repeat domain"/>
    <property type="match status" value="1"/>
</dbReference>
<sequence>MGILGLGKYLIKLIETKYGRVYYAESHGEHISAVKNMKKRFNIPHSNSDETLKLMDKFLVSKSDKNVLSVYNKNAKLFDKILASEKNDYEWIKILAEVNDIEFLIQNLECKIAKNPGNIYLWNLYIQYLNSKNNIKVLGIYRKFCRLFIEDVETQKAYKYAIWKFNEAGYNVTEYFIDTINYEIDFGLVKNAVELLEEALKIVKFQPKRLFTFAKKFIKKNGFEGKLKNAVEKCKLRLSKTKYSKDFEFRKDLKIFVEDLDPTDVALTFNENISRQYLDFPRSIYNYILDNTSYSLYCKLIKTCKFFFIQKKFVVPVWYLQCHDSLHRPQETLCYKNNLYINLTRTPALTNPTTKTKFWIGQNFVYNSMVNINQSPFNIYKIKPAIYQSDIEYLHIDKTTISLSDYNFLTSKGLIKKIRLCRVYVKRNDGEFVAYEDLMKNAAPKSYFTIYYYPDVPENIQHYQALVNEANQLQTSWAPTEEAPMVQVYDLQDEDD</sequence>
<dbReference type="Proteomes" id="UP000887578">
    <property type="component" value="Unplaced"/>
</dbReference>